<accession>A0A154PKI7</accession>
<protein>
    <submittedName>
        <fullName evidence="1">Uncharacterized protein</fullName>
    </submittedName>
</protein>
<name>A0A154PKI7_DUFNO</name>
<evidence type="ECO:0000313" key="1">
    <source>
        <dbReference type="EMBL" id="KZC11984.1"/>
    </source>
</evidence>
<sequence>MHATKPSAKIKTQQSFIQFVRHTFGSKHRRPSFRFLGSIAIFSSARRRLNDLRGALNDLDHDTPGDLEQTEQRCSVINDQGLIS</sequence>
<dbReference type="Proteomes" id="UP000076502">
    <property type="component" value="Unassembled WGS sequence"/>
</dbReference>
<dbReference type="AlphaFoldDB" id="A0A154PKI7"/>
<keyword evidence="2" id="KW-1185">Reference proteome</keyword>
<reference evidence="1 2" key="1">
    <citation type="submission" date="2015-07" db="EMBL/GenBank/DDBJ databases">
        <title>The genome of Dufourea novaeangliae.</title>
        <authorList>
            <person name="Pan H."/>
            <person name="Kapheim K."/>
        </authorList>
    </citation>
    <scope>NUCLEOTIDE SEQUENCE [LARGE SCALE GENOMIC DNA]</scope>
    <source>
        <strain evidence="1">0120121106</strain>
        <tissue evidence="1">Whole body</tissue>
    </source>
</reference>
<dbReference type="EMBL" id="KQ434936">
    <property type="protein sequence ID" value="KZC11984.1"/>
    <property type="molecule type" value="Genomic_DNA"/>
</dbReference>
<proteinExistence type="predicted"/>
<evidence type="ECO:0000313" key="2">
    <source>
        <dbReference type="Proteomes" id="UP000076502"/>
    </source>
</evidence>
<organism evidence="1 2">
    <name type="scientific">Dufourea novaeangliae</name>
    <name type="common">Sweat bee</name>
    <dbReference type="NCBI Taxonomy" id="178035"/>
    <lineage>
        <taxon>Eukaryota</taxon>
        <taxon>Metazoa</taxon>
        <taxon>Ecdysozoa</taxon>
        <taxon>Arthropoda</taxon>
        <taxon>Hexapoda</taxon>
        <taxon>Insecta</taxon>
        <taxon>Pterygota</taxon>
        <taxon>Neoptera</taxon>
        <taxon>Endopterygota</taxon>
        <taxon>Hymenoptera</taxon>
        <taxon>Apocrita</taxon>
        <taxon>Aculeata</taxon>
        <taxon>Apoidea</taxon>
        <taxon>Anthophila</taxon>
        <taxon>Halictidae</taxon>
        <taxon>Rophitinae</taxon>
        <taxon>Dufourea</taxon>
    </lineage>
</organism>
<gene>
    <name evidence="1" type="ORF">WN55_03489</name>
</gene>